<dbReference type="InterPro" id="IPR023365">
    <property type="entry name" value="Sortase_dom-sf"/>
</dbReference>
<keyword evidence="3" id="KW-0472">Membrane</keyword>
<feature type="transmembrane region" description="Helical" evidence="3">
    <location>
        <begin position="74"/>
        <end position="95"/>
    </location>
</feature>
<dbReference type="AlphaFoldDB" id="A0A2W2BKA0"/>
<feature type="region of interest" description="Disordered" evidence="2">
    <location>
        <begin position="127"/>
        <end position="151"/>
    </location>
</feature>
<feature type="compositionally biased region" description="Pro residues" evidence="2">
    <location>
        <begin position="31"/>
        <end position="41"/>
    </location>
</feature>
<keyword evidence="5" id="KW-1185">Reference proteome</keyword>
<organism evidence="4 5">
    <name type="scientific">Jiangella anatolica</name>
    <dbReference type="NCBI Taxonomy" id="2670374"/>
    <lineage>
        <taxon>Bacteria</taxon>
        <taxon>Bacillati</taxon>
        <taxon>Actinomycetota</taxon>
        <taxon>Actinomycetes</taxon>
        <taxon>Jiangellales</taxon>
        <taxon>Jiangellaceae</taxon>
        <taxon>Jiangella</taxon>
    </lineage>
</organism>
<reference evidence="4 5" key="1">
    <citation type="submission" date="2018-01" db="EMBL/GenBank/DDBJ databases">
        <title>Draft genome sequence of Jiangella sp. GTF31.</title>
        <authorList>
            <person name="Sahin N."/>
            <person name="Ay H."/>
            <person name="Saygin H."/>
        </authorList>
    </citation>
    <scope>NUCLEOTIDE SEQUENCE [LARGE SCALE GENOMIC DNA]</scope>
    <source>
        <strain evidence="4 5">GTF31</strain>
    </source>
</reference>
<proteinExistence type="predicted"/>
<dbReference type="Pfam" id="PF04203">
    <property type="entry name" value="Sortase"/>
    <property type="match status" value="1"/>
</dbReference>
<dbReference type="GO" id="GO:0016787">
    <property type="term" value="F:hydrolase activity"/>
    <property type="evidence" value="ECO:0007669"/>
    <property type="project" value="UniProtKB-KW"/>
</dbReference>
<keyword evidence="1" id="KW-0378">Hydrolase</keyword>
<evidence type="ECO:0000256" key="1">
    <source>
        <dbReference type="ARBA" id="ARBA00022801"/>
    </source>
</evidence>
<dbReference type="Gene3D" id="2.40.260.10">
    <property type="entry name" value="Sortase"/>
    <property type="match status" value="1"/>
</dbReference>
<dbReference type="InterPro" id="IPR005754">
    <property type="entry name" value="Sortase"/>
</dbReference>
<feature type="region of interest" description="Disordered" evidence="2">
    <location>
        <begin position="1"/>
        <end position="67"/>
    </location>
</feature>
<feature type="transmembrane region" description="Helical" evidence="3">
    <location>
        <begin position="315"/>
        <end position="336"/>
    </location>
</feature>
<dbReference type="RefSeq" id="WP_111257227.1">
    <property type="nucleotide sequence ID" value="NZ_POTW01000076.1"/>
</dbReference>
<keyword evidence="3" id="KW-0812">Transmembrane</keyword>
<evidence type="ECO:0000313" key="4">
    <source>
        <dbReference type="EMBL" id="PZF80764.1"/>
    </source>
</evidence>
<dbReference type="Proteomes" id="UP000248764">
    <property type="component" value="Unassembled WGS sequence"/>
</dbReference>
<feature type="transmembrane region" description="Helical" evidence="3">
    <location>
        <begin position="343"/>
        <end position="361"/>
    </location>
</feature>
<evidence type="ECO:0000313" key="5">
    <source>
        <dbReference type="Proteomes" id="UP000248764"/>
    </source>
</evidence>
<accession>A0A2W2BKA0</accession>
<evidence type="ECO:0000256" key="3">
    <source>
        <dbReference type="SAM" id="Phobius"/>
    </source>
</evidence>
<evidence type="ECO:0000256" key="2">
    <source>
        <dbReference type="SAM" id="MobiDB-lite"/>
    </source>
</evidence>
<feature type="region of interest" description="Disordered" evidence="2">
    <location>
        <begin position="184"/>
        <end position="211"/>
    </location>
</feature>
<keyword evidence="3" id="KW-1133">Transmembrane helix</keyword>
<protein>
    <submittedName>
        <fullName evidence="4">Sortase</fullName>
    </submittedName>
</protein>
<gene>
    <name evidence="4" type="ORF">C1I92_24295</name>
</gene>
<comment type="caution">
    <text evidence="4">The sequence shown here is derived from an EMBL/GenBank/DDBJ whole genome shotgun (WGS) entry which is preliminary data.</text>
</comment>
<sequence length="372" mass="38712">MTTLLPPGTTERAEPADPGPADGGAPHSTRVPPPPSVPGDPPGGGVGGGPGGPPPAGSALPRGGQRRRVRVPSAAAYVPAVALQILAIVALGFIVDVVLVSQLQHDRDQETLYADFRADLALGIAPVGQLQPPEPPGVPRPGEDSGGQEEAEDRLMAFGTPVAVLEIPRLGLTEVVLEGTTSDVMRSGPAHRRDTPLPGQEGTSVIMGRRTTYGGPFGRIDTLERGDQITIVTGQGQHLYEVLGVRREGDPLLPAVADGAGRLTLVTADGRPLLPSGVLRVDAELVSDAHPAPPKVLTTPLLTEAEQTMATDQAAWYPLVLLGQGLLLSVAATVWARNRLGRWQAWVFGIPVLVALGLTTADQVARLLPNLI</sequence>
<dbReference type="EMBL" id="POTW01000076">
    <property type="protein sequence ID" value="PZF80764.1"/>
    <property type="molecule type" value="Genomic_DNA"/>
</dbReference>
<name>A0A2W2BKA0_9ACTN</name>
<dbReference type="SUPFAM" id="SSF63817">
    <property type="entry name" value="Sortase"/>
    <property type="match status" value="1"/>
</dbReference>